<protein>
    <submittedName>
        <fullName evidence="1">Uncharacterized protein</fullName>
    </submittedName>
</protein>
<name>D5SP08_PLAL2</name>
<reference evidence="1 2" key="1">
    <citation type="journal article" date="2010" name="Stand. Genomic Sci.">
        <title>Complete genome sequence of Planctomyces limnophilus type strain (Mu 290).</title>
        <authorList>
            <person name="Labutti K."/>
            <person name="Sikorski J."/>
            <person name="Schneider S."/>
            <person name="Nolan M."/>
            <person name="Lucas S."/>
            <person name="Glavina Del Rio T."/>
            <person name="Tice H."/>
            <person name="Cheng J.F."/>
            <person name="Goodwin L."/>
            <person name="Pitluck S."/>
            <person name="Liolios K."/>
            <person name="Ivanova N."/>
            <person name="Mavromatis K."/>
            <person name="Mikhailova N."/>
            <person name="Pati A."/>
            <person name="Chen A."/>
            <person name="Palaniappan K."/>
            <person name="Land M."/>
            <person name="Hauser L."/>
            <person name="Chang Y.J."/>
            <person name="Jeffries C.D."/>
            <person name="Tindall B.J."/>
            <person name="Rohde M."/>
            <person name="Goker M."/>
            <person name="Woyke T."/>
            <person name="Bristow J."/>
            <person name="Eisen J.A."/>
            <person name="Markowitz V."/>
            <person name="Hugenholtz P."/>
            <person name="Kyrpides N.C."/>
            <person name="Klenk H.P."/>
            <person name="Lapidus A."/>
        </authorList>
    </citation>
    <scope>NUCLEOTIDE SEQUENCE [LARGE SCALE GENOMIC DNA]</scope>
    <source>
        <strain evidence="2">ATCC 43296 / DSM 3776 / IFAM 1008 / 290</strain>
    </source>
</reference>
<sequence length="98" mass="10452">MIGCVPCCGLQGSQQTMIHPARTVLTKSGVHAHPSLVGLSRQISRLPRPVEEIISRRLCSDLVNHTQVFTAGVAAPAGGLEVQKQLSRPSPQVHPIIS</sequence>
<dbReference type="Proteomes" id="UP000002220">
    <property type="component" value="Chromosome"/>
</dbReference>
<keyword evidence="2" id="KW-1185">Reference proteome</keyword>
<evidence type="ECO:0000313" key="1">
    <source>
        <dbReference type="EMBL" id="ADG66163.1"/>
    </source>
</evidence>
<dbReference type="EMBL" id="CP001744">
    <property type="protein sequence ID" value="ADG66163.1"/>
    <property type="molecule type" value="Genomic_DNA"/>
</dbReference>
<organism evidence="1 2">
    <name type="scientific">Planctopirus limnophila (strain ATCC 43296 / DSM 3776 / IFAM 1008 / Mu 290)</name>
    <name type="common">Planctomyces limnophilus</name>
    <dbReference type="NCBI Taxonomy" id="521674"/>
    <lineage>
        <taxon>Bacteria</taxon>
        <taxon>Pseudomonadati</taxon>
        <taxon>Planctomycetota</taxon>
        <taxon>Planctomycetia</taxon>
        <taxon>Planctomycetales</taxon>
        <taxon>Planctomycetaceae</taxon>
        <taxon>Planctopirus</taxon>
    </lineage>
</organism>
<proteinExistence type="predicted"/>
<evidence type="ECO:0000313" key="2">
    <source>
        <dbReference type="Proteomes" id="UP000002220"/>
    </source>
</evidence>
<dbReference type="KEGG" id="plm:Plim_0312"/>
<dbReference type="HOGENOM" id="CLU_2331300_0_0_0"/>
<accession>D5SP08</accession>
<dbReference type="AlphaFoldDB" id="D5SP08"/>
<gene>
    <name evidence="1" type="ordered locus">Plim_0312</name>
</gene>